<name>L0L1E5_METHD</name>
<dbReference type="Gene3D" id="2.60.40.10">
    <property type="entry name" value="Immunoglobulins"/>
    <property type="match status" value="6"/>
</dbReference>
<evidence type="ECO:0000313" key="3">
    <source>
        <dbReference type="EMBL" id="AGB50755.1"/>
    </source>
</evidence>
<dbReference type="Proteomes" id="UP000010866">
    <property type="component" value="Plasmid pMETHO01"/>
</dbReference>
<keyword evidence="4" id="KW-1185">Reference proteome</keyword>
<dbReference type="EMBL" id="CP003363">
    <property type="protein sequence ID" value="AGB50755.1"/>
    <property type="molecule type" value="Genomic_DNA"/>
</dbReference>
<feature type="domain" description="PKD" evidence="2">
    <location>
        <begin position="959"/>
        <end position="1018"/>
    </location>
</feature>
<feature type="domain" description="PKD" evidence="2">
    <location>
        <begin position="1310"/>
        <end position="1401"/>
    </location>
</feature>
<proteinExistence type="predicted"/>
<dbReference type="PROSITE" id="PS51125">
    <property type="entry name" value="NHL"/>
    <property type="match status" value="3"/>
</dbReference>
<dbReference type="GO" id="GO:0008270">
    <property type="term" value="F:zinc ion binding"/>
    <property type="evidence" value="ECO:0007669"/>
    <property type="project" value="UniProtKB-KW"/>
</dbReference>
<feature type="domain" description="PKD" evidence="2">
    <location>
        <begin position="1218"/>
        <end position="1309"/>
    </location>
</feature>
<evidence type="ECO:0000313" key="4">
    <source>
        <dbReference type="Proteomes" id="UP000010866"/>
    </source>
</evidence>
<dbReference type="InterPro" id="IPR000601">
    <property type="entry name" value="PKD_dom"/>
</dbReference>
<dbReference type="InterPro" id="IPR010671">
    <property type="entry name" value="Disaggr-rel_dom"/>
</dbReference>
<evidence type="ECO:0000256" key="1">
    <source>
        <dbReference type="ARBA" id="ARBA00022737"/>
    </source>
</evidence>
<dbReference type="Pfam" id="PF12146">
    <property type="entry name" value="Hydrolase_4"/>
    <property type="match status" value="1"/>
</dbReference>
<evidence type="ECO:0000259" key="2">
    <source>
        <dbReference type="PROSITE" id="PS50093"/>
    </source>
</evidence>
<gene>
    <name evidence="3" type="ordered locus">Metho_2623</name>
</gene>
<dbReference type="PANTHER" id="PTHR24104">
    <property type="entry name" value="E3 UBIQUITIN-PROTEIN LIGASE NHLRC1-RELATED"/>
    <property type="match status" value="1"/>
</dbReference>
<dbReference type="PANTHER" id="PTHR24104:SF25">
    <property type="entry name" value="PROTEIN LIN-41"/>
    <property type="match status" value="1"/>
</dbReference>
<dbReference type="FunFam" id="2.60.40.10:FF:000270">
    <property type="entry name" value="Cell surface protein"/>
    <property type="match status" value="2"/>
</dbReference>
<geneLocation type="plasmid" evidence="3 4">
    <name>pMETHO01</name>
</geneLocation>
<dbReference type="Pfam" id="PF06848">
    <property type="entry name" value="Disaggr_repeat"/>
    <property type="match status" value="3"/>
</dbReference>
<dbReference type="SMART" id="SM00089">
    <property type="entry name" value="PKD"/>
    <property type="match status" value="6"/>
</dbReference>
<dbReference type="Pfam" id="PF01436">
    <property type="entry name" value="NHL"/>
    <property type="match status" value="1"/>
</dbReference>
<dbReference type="Gene3D" id="2.120.10.30">
    <property type="entry name" value="TolB, C-terminal domain"/>
    <property type="match status" value="2"/>
</dbReference>
<feature type="domain" description="PKD" evidence="2">
    <location>
        <begin position="444"/>
        <end position="499"/>
    </location>
</feature>
<dbReference type="InterPro" id="IPR013783">
    <property type="entry name" value="Ig-like_fold"/>
</dbReference>
<dbReference type="InterPro" id="IPR022409">
    <property type="entry name" value="PKD/Chitinase_dom"/>
</dbReference>
<keyword evidence="3" id="KW-0614">Plasmid</keyword>
<dbReference type="InterPro" id="IPR029058">
    <property type="entry name" value="AB_hydrolase_fold"/>
</dbReference>
<dbReference type="InterPro" id="IPR011042">
    <property type="entry name" value="6-blade_b-propeller_TolB-like"/>
</dbReference>
<dbReference type="PROSITE" id="PS50093">
    <property type="entry name" value="PKD"/>
    <property type="match status" value="6"/>
</dbReference>
<dbReference type="InterPro" id="IPR050952">
    <property type="entry name" value="TRIM-NHL_E3_ligases"/>
</dbReference>
<dbReference type="Pfam" id="PF18911">
    <property type="entry name" value="PKD_4"/>
    <property type="match status" value="6"/>
</dbReference>
<feature type="domain" description="PKD" evidence="2">
    <location>
        <begin position="334"/>
        <end position="410"/>
    </location>
</feature>
<dbReference type="HOGENOM" id="CLU_237670_0_0_2"/>
<dbReference type="KEGG" id="mhz:Metho_2623"/>
<sequence length="1881" mass="205415" precursor="true">MESKYVNKIRTTSILLSILFFVLMSSPIVHAETYSLVKQWGSTGNSTGQFNNPSAVTVDSYGNVYVADANNYRIQKFDNNGAFINSFETWYKSQFHIHPRGVAVDSSGYIYTSGCGGNGGIAGAAYGIRYGTVYHKYDNNGNLVSEVYPNGAMGFYYSVYLPWETAVDKFGNVYVSDVTNGYVDKFNNGICMSAFQNRSISGSDSKFSIDSLGNYYIIYGGFINKFDSNGNFITKIGSSGSGDGQIRDPVAVAVDDSGNIYVVDCQQKDYTLKEYYRIEVFDTNYKFITQWQLSSNFSNIYNSDIAVDSTGNVFVVESYNNRIYKYAPTNSVNPAANFTSNITEGYTPLSVKFTDTSTGSPTSWLWDFGDGNTSTEQNPTYTYYKSGNYTVTLTASNSEGTDSTSQTISVNDIDFKVNPQKIRISDKVEFNASQYISSTGGGITWDFGDGKTDLSNNPIVYHNYSEPGSYTAKITITDSKGNVATKSQFVNVTIPVVLVHGFMSSSETWVDMSSALQKNGFEVWNFDYGIYSTQNPQDIAPKLSDFIEGKRNDLTYNGQKYNGKIDIVCHSMGSIVSRLYMEHYQGGIHGKDVRQWIGIAPAHGGSAGADIYIPVGQVKSQILLNFMQATPPEYYAFYQQIGLAVNELKTDSNSVKSLASGSLSPTTKYRVLVGWNPTHSSQFGGNLLSATLAKNTSRPDPYYWTDSGDMIVATAQSYDQRIKNFEAFPINGNLGDSPAEEFDHIHIIKSPTVIQYVIDCLKDINKPSSNKLPPDNEVSFLTVVNRDIKGYIGTKAQQVTGYLGTKVQQIKFFVSGFFSMGSDSISNLRVESNSITIDQETSSSQEKVLSILLEWDEGDIAVNLMSPSGIEYSAESHPYNVWYLKEGKLLYYIITDPESGNWTVNLIPEEYPGHDMHYNLTYWVEDSNSGVLNGFPVANFSTNITTGYVPLTVQFTDLSENATSWKWDFGDGAASTEQDPLHIYTKEGNYTIVLNSSNSIGYSTKQTTIAVKSNSASTSTASYAPTYDNRLRSASPTSVLSTTTYLDIGRSSATVRDVMLFDLSSYKTTDTISKATLSLYWYYPAGATRTSDTVVEVYRPVEWDPKYVTWNSRASGVSWTTAGGSWYDKNAVSQGTTPYASITFPASTVPDNKYYDFDVTQLVQEYVSGKYKNTGFFLKAKTESGNYIAFYSAEASNTAVRPKLTVTSTSGSTAVDNLPVANAGADKTAMAGSTVIFNASASTDDKGIASYSWDFDLSNGITAEATTMTASHIYPVAGTYTATLTVIDTSGQVSTDTVQVTVSEMSVDNPPIANAGIDKTVTVGSSVTFDGSASTDDKGIASYSWDFDLSNGITTEATTMAASHIYASPGTYTVTLTVTDTAGHVATDTLQVVVSSATSTTTASYSPTYDNRLRSASPTSVLSTTTYLDIGRSSATVRDVMLFDLSSYKTTDTISKATLSLYWYYPAGSTRTSDTIVEVYRPVEWDPKYVTWNSRTSGTLWTTVGGNWYDKNAVSQGTTPYASATFAAGTIPDNKYYDFDVTQLVQEYVSGKYKNTGFFLKAKTESGNYIAFYSAEASNTAVRPKLTITSASGSTTVDNLPVANAGADKTATVGTSVTFDASASTDDKGIASYSWDFDLSNGITAEAATMIASKTYTATGTYTVTLTVTDTVGQKSTDTVQVVVSSASSPVSTVSYTPTYDNRLRSASPTSVLSTTTYLDIGRSSATVRDVMLFDLSSYKTTDTISKATLSLYWYYPVGTTRTSDTVVEVYRPVEWDPKYVTWNSRMSGVSWTTAGGSWYDKNAVSQGTTPYASVTFTGTKLPDNKYYDFDVTQLVQEYVSGKYKNTGFFLKARTESGNYIAFYSLESSNAAVRPKLTITS</sequence>
<dbReference type="NCBIfam" id="NF033679">
    <property type="entry name" value="DNRLRE_dom"/>
    <property type="match status" value="3"/>
</dbReference>
<keyword evidence="1" id="KW-0677">Repeat</keyword>
<feature type="domain" description="PKD" evidence="2">
    <location>
        <begin position="1600"/>
        <end position="1691"/>
    </location>
</feature>
<dbReference type="CDD" id="cd00146">
    <property type="entry name" value="PKD"/>
    <property type="match status" value="5"/>
</dbReference>
<dbReference type="InterPro" id="IPR001258">
    <property type="entry name" value="NHL_repeat"/>
</dbReference>
<dbReference type="RefSeq" id="WP_015313887.1">
    <property type="nucleotide sequence ID" value="NC_019972.1"/>
</dbReference>
<dbReference type="InterPro" id="IPR035986">
    <property type="entry name" value="PKD_dom_sf"/>
</dbReference>
<dbReference type="GeneID" id="14401585"/>
<dbReference type="InterPro" id="IPR022742">
    <property type="entry name" value="Hydrolase_4"/>
</dbReference>
<protein>
    <submittedName>
        <fullName evidence="3">PDK repeat-containing protein</fullName>
    </submittedName>
</protein>
<reference evidence="4" key="1">
    <citation type="submission" date="2012-02" db="EMBL/GenBank/DDBJ databases">
        <title>Complete sequence of plasmid of Methanomethylovorans hollandica DSM 15978.</title>
        <authorList>
            <person name="Lucas S."/>
            <person name="Copeland A."/>
            <person name="Lapidus A."/>
            <person name="Glavina del Rio T."/>
            <person name="Dalin E."/>
            <person name="Tice H."/>
            <person name="Bruce D."/>
            <person name="Goodwin L."/>
            <person name="Pitluck S."/>
            <person name="Peters L."/>
            <person name="Mikhailova N."/>
            <person name="Held B."/>
            <person name="Kyrpides N."/>
            <person name="Mavromatis K."/>
            <person name="Ivanova N."/>
            <person name="Brettin T."/>
            <person name="Detter J.C."/>
            <person name="Han C."/>
            <person name="Larimer F."/>
            <person name="Land M."/>
            <person name="Hauser L."/>
            <person name="Markowitz V."/>
            <person name="Cheng J.-F."/>
            <person name="Hugenholtz P."/>
            <person name="Woyke T."/>
            <person name="Wu D."/>
            <person name="Spring S."/>
            <person name="Schroeder M."/>
            <person name="Brambilla E."/>
            <person name="Klenk H.-P."/>
            <person name="Eisen J.A."/>
        </authorList>
    </citation>
    <scope>NUCLEOTIDE SEQUENCE [LARGE SCALE GENOMIC DNA]</scope>
    <source>
        <strain evidence="4">DSM 15978 / NBRC 107637 / DMS1</strain>
        <plasmid evidence="4">Plasmid pMETHO01</plasmid>
    </source>
</reference>
<accession>L0L1E5</accession>
<dbReference type="SUPFAM" id="SSF53474">
    <property type="entry name" value="alpha/beta-Hydrolases"/>
    <property type="match status" value="1"/>
</dbReference>
<dbReference type="Gene3D" id="3.40.50.1820">
    <property type="entry name" value="alpha/beta hydrolase"/>
    <property type="match status" value="1"/>
</dbReference>
<organism evidence="3 4">
    <name type="scientific">Methanomethylovorans hollandica (strain DSM 15978 / NBRC 107637 / DMS1)</name>
    <dbReference type="NCBI Taxonomy" id="867904"/>
    <lineage>
        <taxon>Archaea</taxon>
        <taxon>Methanobacteriati</taxon>
        <taxon>Methanobacteriota</taxon>
        <taxon>Stenosarchaea group</taxon>
        <taxon>Methanomicrobia</taxon>
        <taxon>Methanosarcinales</taxon>
        <taxon>Methanosarcinaceae</taxon>
        <taxon>Methanomethylovorans</taxon>
    </lineage>
</organism>
<dbReference type="SUPFAM" id="SSF63829">
    <property type="entry name" value="Calcium-dependent phosphotriesterase"/>
    <property type="match status" value="1"/>
</dbReference>
<dbReference type="SUPFAM" id="SSF49299">
    <property type="entry name" value="PKD domain"/>
    <property type="match status" value="6"/>
</dbReference>